<name>A0A1H4IQ23_RHOJO</name>
<sequence length="514" mass="54249">MRISRCVRWPAVVVAGALAATACGSFEGSTTSGSGSADNLTVSLQFTPRANYSLETDDAFVLSQVGCLETLVKYDAEAGALVPLLATEWVQTEPTAWDFTLRDGVKFQDGTDLTAAAVVASLQYLLQADAPPRAFTPKLITSVEALNDSTVRVRTPEPSALVPFRLASINTGILAPAAYTGTGIDPLSHCTGPYTPVAQTPAQSMTLEGNATYWGGNVPLKSVTARFIPEGATRATQVRTGESQIALGLPASTVPELEGDARIKVSSAFTPRTTGLYFNQSRAPFDNPDVRKAVQAAVDVESITSSVFGGQAHPAIGPFAPTEAWAPDSPPVNRNPDAARRLLTAAGYAPGQLKLTLLAYTERPEFADLAAVIQANLAEIGIDVSVQVSDYSAIEPSLLDGAYDLALLSRNHLTDIADPLGFLTADYSCGGGFNISQYCDPAIDAQLSAANTENDPQRRNAIYADVASQLQADAVTTFIAHEQTTAARLETIESFVDDPLARYAVTPDLTVSNS</sequence>
<evidence type="ECO:0000256" key="4">
    <source>
        <dbReference type="SAM" id="SignalP"/>
    </source>
</evidence>
<dbReference type="AlphaFoldDB" id="A0A1H4IQ23"/>
<evidence type="ECO:0000259" key="5">
    <source>
        <dbReference type="Pfam" id="PF00496"/>
    </source>
</evidence>
<dbReference type="EMBL" id="FNTL01000002">
    <property type="protein sequence ID" value="SEB36204.1"/>
    <property type="molecule type" value="Genomic_DNA"/>
</dbReference>
<dbReference type="PROSITE" id="PS51257">
    <property type="entry name" value="PROKAR_LIPOPROTEIN"/>
    <property type="match status" value="1"/>
</dbReference>
<evidence type="ECO:0000256" key="3">
    <source>
        <dbReference type="ARBA" id="ARBA00022729"/>
    </source>
</evidence>
<evidence type="ECO:0000313" key="7">
    <source>
        <dbReference type="Proteomes" id="UP000183407"/>
    </source>
</evidence>
<dbReference type="SUPFAM" id="SSF53850">
    <property type="entry name" value="Periplasmic binding protein-like II"/>
    <property type="match status" value="1"/>
</dbReference>
<protein>
    <submittedName>
        <fullName evidence="6">Peptide/nickel transport system substrate-binding protein</fullName>
    </submittedName>
</protein>
<dbReference type="InterPro" id="IPR023765">
    <property type="entry name" value="SBP_5_CS"/>
</dbReference>
<proteinExistence type="inferred from homology"/>
<evidence type="ECO:0000256" key="2">
    <source>
        <dbReference type="ARBA" id="ARBA00005695"/>
    </source>
</evidence>
<dbReference type="PROSITE" id="PS01040">
    <property type="entry name" value="SBP_BACTERIAL_5"/>
    <property type="match status" value="1"/>
</dbReference>
<dbReference type="PIRSF" id="PIRSF002741">
    <property type="entry name" value="MppA"/>
    <property type="match status" value="1"/>
</dbReference>
<dbReference type="Gene3D" id="3.40.190.10">
    <property type="entry name" value="Periplasmic binding protein-like II"/>
    <property type="match status" value="1"/>
</dbReference>
<dbReference type="Gene3D" id="3.10.105.10">
    <property type="entry name" value="Dipeptide-binding Protein, Domain 3"/>
    <property type="match status" value="1"/>
</dbReference>
<reference evidence="7" key="1">
    <citation type="submission" date="2016-10" db="EMBL/GenBank/DDBJ databases">
        <authorList>
            <person name="Varghese N."/>
        </authorList>
    </citation>
    <scope>NUCLEOTIDE SEQUENCE [LARGE SCALE GENOMIC DNA]</scope>
    <source>
        <strain evidence="7">DSM 44719</strain>
    </source>
</reference>
<gene>
    <name evidence="6" type="ORF">SAMN04490220_0373</name>
</gene>
<feature type="signal peptide" evidence="4">
    <location>
        <begin position="1"/>
        <end position="22"/>
    </location>
</feature>
<accession>A0A1H4IQ23</accession>
<evidence type="ECO:0000256" key="1">
    <source>
        <dbReference type="ARBA" id="ARBA00004193"/>
    </source>
</evidence>
<dbReference type="GO" id="GO:0043190">
    <property type="term" value="C:ATP-binding cassette (ABC) transporter complex"/>
    <property type="evidence" value="ECO:0007669"/>
    <property type="project" value="InterPro"/>
</dbReference>
<dbReference type="GO" id="GO:1904680">
    <property type="term" value="F:peptide transmembrane transporter activity"/>
    <property type="evidence" value="ECO:0007669"/>
    <property type="project" value="TreeGrafter"/>
</dbReference>
<dbReference type="InterPro" id="IPR000914">
    <property type="entry name" value="SBP_5_dom"/>
</dbReference>
<dbReference type="InterPro" id="IPR030678">
    <property type="entry name" value="Peptide/Ni-bd"/>
</dbReference>
<dbReference type="InterPro" id="IPR039424">
    <property type="entry name" value="SBP_5"/>
</dbReference>
<comment type="subcellular location">
    <subcellularLocation>
        <location evidence="1">Cell membrane</location>
        <topology evidence="1">Lipid-anchor</topology>
    </subcellularLocation>
</comment>
<dbReference type="GO" id="GO:0042597">
    <property type="term" value="C:periplasmic space"/>
    <property type="evidence" value="ECO:0007669"/>
    <property type="project" value="UniProtKB-ARBA"/>
</dbReference>
<keyword evidence="3 4" id="KW-0732">Signal</keyword>
<comment type="similarity">
    <text evidence="2">Belongs to the bacterial solute-binding protein 5 family.</text>
</comment>
<organism evidence="6 7">
    <name type="scientific">Rhodococcus jostii</name>
    <dbReference type="NCBI Taxonomy" id="132919"/>
    <lineage>
        <taxon>Bacteria</taxon>
        <taxon>Bacillati</taxon>
        <taxon>Actinomycetota</taxon>
        <taxon>Actinomycetes</taxon>
        <taxon>Mycobacteriales</taxon>
        <taxon>Nocardiaceae</taxon>
        <taxon>Rhodococcus</taxon>
    </lineage>
</organism>
<dbReference type="PANTHER" id="PTHR30290:SF65">
    <property type="entry name" value="MONOACYL PHOSPHATIDYLINOSITOL TETRAMANNOSIDE-BINDING PROTEIN LPQW-RELATED"/>
    <property type="match status" value="1"/>
</dbReference>
<dbReference type="GO" id="GO:0015833">
    <property type="term" value="P:peptide transport"/>
    <property type="evidence" value="ECO:0007669"/>
    <property type="project" value="TreeGrafter"/>
</dbReference>
<evidence type="ECO:0000313" key="6">
    <source>
        <dbReference type="EMBL" id="SEB36204.1"/>
    </source>
</evidence>
<dbReference type="Proteomes" id="UP000183407">
    <property type="component" value="Unassembled WGS sequence"/>
</dbReference>
<dbReference type="CDD" id="cd08490">
    <property type="entry name" value="PBP2_NikA_DppA_OppA_like_3"/>
    <property type="match status" value="1"/>
</dbReference>
<feature type="domain" description="Solute-binding protein family 5" evidence="5">
    <location>
        <begin position="81"/>
        <end position="432"/>
    </location>
</feature>
<dbReference type="Pfam" id="PF00496">
    <property type="entry name" value="SBP_bac_5"/>
    <property type="match status" value="1"/>
</dbReference>
<feature type="chain" id="PRO_5039690739" evidence="4">
    <location>
        <begin position="23"/>
        <end position="514"/>
    </location>
</feature>
<dbReference type="PANTHER" id="PTHR30290">
    <property type="entry name" value="PERIPLASMIC BINDING COMPONENT OF ABC TRANSPORTER"/>
    <property type="match status" value="1"/>
</dbReference>